<sequence>MFGILLSAGNALLGWLVRGVLVKFVVMVALYWIVAELVGVMASWLPTGAGLTSAFGGIGAATWYFLDLFAFSNGVPLLVAALVTRFLIRRIPVIG</sequence>
<keyword evidence="3" id="KW-1185">Reference proteome</keyword>
<feature type="transmembrane region" description="Helical" evidence="1">
    <location>
        <begin position="12"/>
        <end position="34"/>
    </location>
</feature>
<dbReference type="OrthoDB" id="8481647at2"/>
<gene>
    <name evidence="2" type="ORF">FEM01_03150</name>
</gene>
<dbReference type="EMBL" id="VAUO01000001">
    <property type="protein sequence ID" value="TLP65188.1"/>
    <property type="molecule type" value="Genomic_DNA"/>
</dbReference>
<dbReference type="InterPro" id="IPR019670">
    <property type="entry name" value="DUF2523"/>
</dbReference>
<evidence type="ECO:0000256" key="1">
    <source>
        <dbReference type="SAM" id="Phobius"/>
    </source>
</evidence>
<feature type="transmembrane region" description="Helical" evidence="1">
    <location>
        <begin position="41"/>
        <end position="64"/>
    </location>
</feature>
<reference evidence="2 3" key="1">
    <citation type="submission" date="2019-05" db="EMBL/GenBank/DDBJ databases">
        <title>Pseudomonas sp. SC006 isolated from lettuce that can produce HBGAs.</title>
        <authorList>
            <person name="Wang D."/>
            <person name="Liao N."/>
            <person name="Liu D."/>
            <person name="Zhang Z."/>
            <person name="Zou S."/>
        </authorList>
    </citation>
    <scope>NUCLEOTIDE SEQUENCE [LARGE SCALE GENOMIC DNA]</scope>
    <source>
        <strain evidence="2 3">SC006</strain>
    </source>
</reference>
<dbReference type="AlphaFoldDB" id="A0A5R8ZHD7"/>
<dbReference type="Pfam" id="PF10734">
    <property type="entry name" value="DUF2523"/>
    <property type="match status" value="1"/>
</dbReference>
<keyword evidence="1" id="KW-1133">Transmembrane helix</keyword>
<evidence type="ECO:0000313" key="2">
    <source>
        <dbReference type="EMBL" id="TLP65188.1"/>
    </source>
</evidence>
<proteinExistence type="predicted"/>
<name>A0A5R8ZHD7_9PSED</name>
<accession>A0A5R8ZHD7</accession>
<organism evidence="2 3">
    <name type="scientific">Pseudomonas mosselii</name>
    <dbReference type="NCBI Taxonomy" id="78327"/>
    <lineage>
        <taxon>Bacteria</taxon>
        <taxon>Pseudomonadati</taxon>
        <taxon>Pseudomonadota</taxon>
        <taxon>Gammaproteobacteria</taxon>
        <taxon>Pseudomonadales</taxon>
        <taxon>Pseudomonadaceae</taxon>
        <taxon>Pseudomonas</taxon>
    </lineage>
</organism>
<evidence type="ECO:0000313" key="3">
    <source>
        <dbReference type="Proteomes" id="UP000309819"/>
    </source>
</evidence>
<comment type="caution">
    <text evidence="2">The sequence shown here is derived from an EMBL/GenBank/DDBJ whole genome shotgun (WGS) entry which is preliminary data.</text>
</comment>
<keyword evidence="1" id="KW-0812">Transmembrane</keyword>
<dbReference type="RefSeq" id="WP_138217811.1">
    <property type="nucleotide sequence ID" value="NZ_VAUO01000001.1"/>
</dbReference>
<dbReference type="Proteomes" id="UP000309819">
    <property type="component" value="Unassembled WGS sequence"/>
</dbReference>
<feature type="transmembrane region" description="Helical" evidence="1">
    <location>
        <begin position="70"/>
        <end position="88"/>
    </location>
</feature>
<keyword evidence="1" id="KW-0472">Membrane</keyword>
<protein>
    <submittedName>
        <fullName evidence="2">DUF2523 domain-containing protein</fullName>
    </submittedName>
</protein>